<protein>
    <submittedName>
        <fullName evidence="8">Response regulator transcription factor</fullName>
    </submittedName>
</protein>
<keyword evidence="3" id="KW-0238">DNA-binding</keyword>
<dbReference type="GO" id="GO:0006355">
    <property type="term" value="P:regulation of DNA-templated transcription"/>
    <property type="evidence" value="ECO:0007669"/>
    <property type="project" value="InterPro"/>
</dbReference>
<dbReference type="InterPro" id="IPR011006">
    <property type="entry name" value="CheY-like_superfamily"/>
</dbReference>
<dbReference type="PANTHER" id="PTHR43214:SF43">
    <property type="entry name" value="TWO-COMPONENT RESPONSE REGULATOR"/>
    <property type="match status" value="1"/>
</dbReference>
<dbReference type="InterPro" id="IPR016032">
    <property type="entry name" value="Sig_transdc_resp-reg_C-effctor"/>
</dbReference>
<dbReference type="PROSITE" id="PS50110">
    <property type="entry name" value="RESPONSE_REGULATORY"/>
    <property type="match status" value="1"/>
</dbReference>
<dbReference type="Gene3D" id="3.40.50.2300">
    <property type="match status" value="1"/>
</dbReference>
<organism evidence="8 9">
    <name type="scientific">Anaerovibrio slackiae</name>
    <dbReference type="NCBI Taxonomy" id="2652309"/>
    <lineage>
        <taxon>Bacteria</taxon>
        <taxon>Bacillati</taxon>
        <taxon>Bacillota</taxon>
        <taxon>Negativicutes</taxon>
        <taxon>Selenomonadales</taxon>
        <taxon>Selenomonadaceae</taxon>
        <taxon>Anaerovibrio</taxon>
    </lineage>
</organism>
<dbReference type="InterPro" id="IPR000792">
    <property type="entry name" value="Tscrpt_reg_LuxR_C"/>
</dbReference>
<reference evidence="8 9" key="1">
    <citation type="submission" date="2019-08" db="EMBL/GenBank/DDBJ databases">
        <title>In-depth cultivation of the pig gut microbiome towards novel bacterial diversity and tailored functional studies.</title>
        <authorList>
            <person name="Wylensek D."/>
            <person name="Hitch T.C.A."/>
            <person name="Clavel T."/>
        </authorList>
    </citation>
    <scope>NUCLEOTIDE SEQUENCE [LARGE SCALE GENOMIC DNA]</scope>
    <source>
        <strain evidence="8 9">WCA-693-APC-5D-A</strain>
    </source>
</reference>
<dbReference type="Pfam" id="PF00072">
    <property type="entry name" value="Response_reg"/>
    <property type="match status" value="1"/>
</dbReference>
<evidence type="ECO:0000256" key="4">
    <source>
        <dbReference type="ARBA" id="ARBA00023163"/>
    </source>
</evidence>
<dbReference type="CDD" id="cd06170">
    <property type="entry name" value="LuxR_C_like"/>
    <property type="match status" value="1"/>
</dbReference>
<dbReference type="Pfam" id="PF00196">
    <property type="entry name" value="GerE"/>
    <property type="match status" value="1"/>
</dbReference>
<dbReference type="AlphaFoldDB" id="A0A6I2UJ95"/>
<dbReference type="GO" id="GO:0003677">
    <property type="term" value="F:DNA binding"/>
    <property type="evidence" value="ECO:0007669"/>
    <property type="project" value="UniProtKB-KW"/>
</dbReference>
<dbReference type="CDD" id="cd17535">
    <property type="entry name" value="REC_NarL-like"/>
    <property type="match status" value="1"/>
</dbReference>
<feature type="modified residue" description="4-aspartylphosphate" evidence="5">
    <location>
        <position position="55"/>
    </location>
</feature>
<dbReference type="Proteomes" id="UP000433181">
    <property type="component" value="Unassembled WGS sequence"/>
</dbReference>
<dbReference type="SMART" id="SM00448">
    <property type="entry name" value="REC"/>
    <property type="match status" value="1"/>
</dbReference>
<evidence type="ECO:0000256" key="5">
    <source>
        <dbReference type="PROSITE-ProRule" id="PRU00169"/>
    </source>
</evidence>
<dbReference type="PROSITE" id="PS00622">
    <property type="entry name" value="HTH_LUXR_1"/>
    <property type="match status" value="1"/>
</dbReference>
<sequence>MPIRVLIADDHTLLRQGIKGVLDFESDIEVVGETEDGQETLARTLVLQPDVLLLDLNMPGLSGMEVCKQLVAARCHVKIIALTIHDNDNYVLELLKNGAYGYLLKGVEPSVLLEAIHTVAEGGFYLLPELQKRIFGSIKPSDDVQEKAKTLWREGRNERLTAREMDVVACIAKGFSNQDIAQALFVSEKTVKNHLTNIFRKLNVNDRTQALIYVLKHNIMELE</sequence>
<dbReference type="InterPro" id="IPR039420">
    <property type="entry name" value="WalR-like"/>
</dbReference>
<dbReference type="RefSeq" id="WP_154407250.1">
    <property type="nucleotide sequence ID" value="NZ_VUNR01000016.1"/>
</dbReference>
<evidence type="ECO:0000259" key="7">
    <source>
        <dbReference type="PROSITE" id="PS50110"/>
    </source>
</evidence>
<dbReference type="GeneID" id="96779016"/>
<accession>A0A6I2UJ95</accession>
<keyword evidence="9" id="KW-1185">Reference proteome</keyword>
<comment type="caution">
    <text evidence="8">The sequence shown here is derived from an EMBL/GenBank/DDBJ whole genome shotgun (WGS) entry which is preliminary data.</text>
</comment>
<evidence type="ECO:0000313" key="8">
    <source>
        <dbReference type="EMBL" id="MSU09082.1"/>
    </source>
</evidence>
<evidence type="ECO:0000313" key="9">
    <source>
        <dbReference type="Proteomes" id="UP000433181"/>
    </source>
</evidence>
<evidence type="ECO:0000256" key="2">
    <source>
        <dbReference type="ARBA" id="ARBA00023015"/>
    </source>
</evidence>
<keyword evidence="1 5" id="KW-0597">Phosphoprotein</keyword>
<dbReference type="InterPro" id="IPR058245">
    <property type="entry name" value="NreC/VraR/RcsB-like_REC"/>
</dbReference>
<gene>
    <name evidence="8" type="ORF">FYJ84_08805</name>
</gene>
<dbReference type="PANTHER" id="PTHR43214">
    <property type="entry name" value="TWO-COMPONENT RESPONSE REGULATOR"/>
    <property type="match status" value="1"/>
</dbReference>
<dbReference type="SUPFAM" id="SSF46894">
    <property type="entry name" value="C-terminal effector domain of the bipartite response regulators"/>
    <property type="match status" value="1"/>
</dbReference>
<proteinExistence type="predicted"/>
<dbReference type="GO" id="GO:0000160">
    <property type="term" value="P:phosphorelay signal transduction system"/>
    <property type="evidence" value="ECO:0007669"/>
    <property type="project" value="InterPro"/>
</dbReference>
<name>A0A6I2UJ95_9FIRM</name>
<dbReference type="PRINTS" id="PR00038">
    <property type="entry name" value="HTHLUXR"/>
</dbReference>
<evidence type="ECO:0000256" key="1">
    <source>
        <dbReference type="ARBA" id="ARBA00022553"/>
    </source>
</evidence>
<dbReference type="EMBL" id="VUNR01000016">
    <property type="protein sequence ID" value="MSU09082.1"/>
    <property type="molecule type" value="Genomic_DNA"/>
</dbReference>
<evidence type="ECO:0000256" key="3">
    <source>
        <dbReference type="ARBA" id="ARBA00023125"/>
    </source>
</evidence>
<evidence type="ECO:0000259" key="6">
    <source>
        <dbReference type="PROSITE" id="PS50043"/>
    </source>
</evidence>
<keyword evidence="2" id="KW-0805">Transcription regulation</keyword>
<dbReference type="SMART" id="SM00421">
    <property type="entry name" value="HTH_LUXR"/>
    <property type="match status" value="1"/>
</dbReference>
<feature type="domain" description="HTH luxR-type" evidence="6">
    <location>
        <begin position="153"/>
        <end position="218"/>
    </location>
</feature>
<dbReference type="InterPro" id="IPR001789">
    <property type="entry name" value="Sig_transdc_resp-reg_receiver"/>
</dbReference>
<dbReference type="PROSITE" id="PS50043">
    <property type="entry name" value="HTH_LUXR_2"/>
    <property type="match status" value="1"/>
</dbReference>
<keyword evidence="4" id="KW-0804">Transcription</keyword>
<feature type="domain" description="Response regulatory" evidence="7">
    <location>
        <begin position="4"/>
        <end position="120"/>
    </location>
</feature>
<dbReference type="SUPFAM" id="SSF52172">
    <property type="entry name" value="CheY-like"/>
    <property type="match status" value="1"/>
</dbReference>